<organism evidence="13 14">
    <name type="scientific">Anaplasma phagocytophilum str. Norway variant1</name>
    <dbReference type="NCBI Taxonomy" id="1392506"/>
    <lineage>
        <taxon>Bacteria</taxon>
        <taxon>Pseudomonadati</taxon>
        <taxon>Pseudomonadota</taxon>
        <taxon>Alphaproteobacteria</taxon>
        <taxon>Rickettsiales</taxon>
        <taxon>Anaplasmataceae</taxon>
        <taxon>Anaplasma</taxon>
        <taxon>phagocytophilum group</taxon>
    </lineage>
</organism>
<dbReference type="Gene3D" id="3.40.50.300">
    <property type="entry name" value="P-loop containing nucleotide triphosphate hydrolases"/>
    <property type="match status" value="3"/>
</dbReference>
<dbReference type="PROSITE" id="PS00870">
    <property type="entry name" value="CLPAB_1"/>
    <property type="match status" value="1"/>
</dbReference>
<keyword evidence="3 9" id="KW-0677">Repeat</keyword>
<sequence>MDLNKFTEKARSFVMQAQVFAISSGHQFLLPEHLLKVMLDEKGSLTENLISMSSCNAGINEIRDALVQHLSKLPVVSGSGSGQLNLSRELAQVLEEASNIAKRNGDAYISAERLLQALVVVNSNVSRVLINAGVTATKLNTLIEKMREGDKADSETAEQKFDALRKFTQDLTELATEGKMDPVIGRSDETRRLIQVLSRRTKNNPALIGEPGVGKSAIVEGLVQSIVSGNVPIGLQGAKVLSLDLAALVAGTKYRGEFEERLKAVLSKIILSSGKIILFIDELHMLVGAGSTGDSMDASNILKPVLARGELRCIGATTLDEYREHIEKDPALARRFQPVFVAEPSINDTISILRGIKEKYELHHGIRITDSAIVAAANLSSRYIPDRFLPDKAIDLIDEAASRARIEIDSKPEIIDSIDRQVMQLKIESEALKNENTEASKQRLEEISRELQSLSSEAADLNSQWQAEKAKISKMHELTESLDSARIELEQSQRLGNLSRAGELMYGIIPSLEAELKKHEEIAGTLLRKEIKANDIAAIVERWTGIPVDSVMNSEKEKLLHMEEELKKTVIGQDSAVAAVSNAVRRSRAGVQDAQRPMGSFLFLGPTGVGKTELTKALSKFLFDSSSALLRFDMSEFMEKHSVAKLIGAPPGYVGYEQGGLLTEAVRRRPYQVILFDEIEKAHADIFNLLLQVLDEGRLTDSRGNLVNFKNTILVLTSNIGQDILINSTEDSNDPVVRKTVLEMLRLSFRPEFLNRLDEIMIFNRLTQEHIEHIVDVQISNLQKIISDKGITISLHQGAKSWLVKHGYDVACGARLLKRLIQQHIQNQLACLLLGDKITEGSKLVVFEENNSLVIKEELHDKM</sequence>
<evidence type="ECO:0000256" key="3">
    <source>
        <dbReference type="ARBA" id="ARBA00022737"/>
    </source>
</evidence>
<dbReference type="PROSITE" id="PS00871">
    <property type="entry name" value="CLPAB_2"/>
    <property type="match status" value="1"/>
</dbReference>
<dbReference type="SUPFAM" id="SSF52540">
    <property type="entry name" value="P-loop containing nucleoside triphosphate hydrolases"/>
    <property type="match status" value="2"/>
</dbReference>
<dbReference type="CDD" id="cd19499">
    <property type="entry name" value="RecA-like_ClpB_Hsp104-like"/>
    <property type="match status" value="1"/>
</dbReference>
<dbReference type="FunFam" id="3.40.50.300:FF:000120">
    <property type="entry name" value="ATP-dependent chaperone ClpB"/>
    <property type="match status" value="1"/>
</dbReference>
<dbReference type="SMART" id="SM00382">
    <property type="entry name" value="AAA"/>
    <property type="match status" value="2"/>
</dbReference>
<dbReference type="FunFam" id="3.40.50.300:FF:000025">
    <property type="entry name" value="ATP-dependent Clp protease subunit"/>
    <property type="match status" value="1"/>
</dbReference>
<evidence type="ECO:0000256" key="11">
    <source>
        <dbReference type="SAM" id="Coils"/>
    </source>
</evidence>
<evidence type="ECO:0000256" key="7">
    <source>
        <dbReference type="ARBA" id="ARBA00025613"/>
    </source>
</evidence>
<dbReference type="InterPro" id="IPR041546">
    <property type="entry name" value="ClpA/ClpB_AAA_lid"/>
</dbReference>
<dbReference type="PANTHER" id="PTHR11638">
    <property type="entry name" value="ATP-DEPENDENT CLP PROTEASE"/>
    <property type="match status" value="1"/>
</dbReference>
<gene>
    <name evidence="13" type="ORF">O998_01095</name>
</gene>
<accession>A0A7H9DZ64</accession>
<dbReference type="InterPro" id="IPR028299">
    <property type="entry name" value="ClpA/B_CS2"/>
</dbReference>
<evidence type="ECO:0000256" key="8">
    <source>
        <dbReference type="ARBA" id="ARBA00026057"/>
    </source>
</evidence>
<dbReference type="PRINTS" id="PR00300">
    <property type="entry name" value="CLPPROTEASEA"/>
</dbReference>
<evidence type="ECO:0000259" key="12">
    <source>
        <dbReference type="PROSITE" id="PS51903"/>
    </source>
</evidence>
<keyword evidence="5 10" id="KW-0067">ATP-binding</keyword>
<dbReference type="Pfam" id="PF02861">
    <property type="entry name" value="Clp_N"/>
    <property type="match status" value="1"/>
</dbReference>
<name>A0A7H9DZ64_ANAPH</name>
<dbReference type="Gene3D" id="1.10.8.60">
    <property type="match status" value="1"/>
</dbReference>
<dbReference type="InterPro" id="IPR027417">
    <property type="entry name" value="P-loop_NTPase"/>
</dbReference>
<dbReference type="Pfam" id="PF00004">
    <property type="entry name" value="AAA"/>
    <property type="match status" value="1"/>
</dbReference>
<dbReference type="CDD" id="cd00009">
    <property type="entry name" value="AAA"/>
    <property type="match status" value="1"/>
</dbReference>
<dbReference type="InterPro" id="IPR003959">
    <property type="entry name" value="ATPase_AAA_core"/>
</dbReference>
<dbReference type="AlphaFoldDB" id="A0A7H9DZ64"/>
<comment type="function">
    <text evidence="7">Part of a stress-induced multi-chaperone system, it is involved in the recovery of the cell from heat-induced damage, in cooperation with DnaK, DnaJ and GrpE. Acts before DnaK, in the processing of protein aggregates. Protein binding stimulates the ATPase activity; ATP hydrolysis unfolds the denatured protein aggregates, which probably helps expose new hydrophobic binding sites on the surface of ClpB-bound aggregates, contributing to the solubilization and refolding of denatured protein aggregates by DnaK.</text>
</comment>
<evidence type="ECO:0000256" key="9">
    <source>
        <dbReference type="PROSITE-ProRule" id="PRU01251"/>
    </source>
</evidence>
<dbReference type="InterPro" id="IPR036628">
    <property type="entry name" value="Clp_N_dom_sf"/>
</dbReference>
<dbReference type="InterPro" id="IPR050130">
    <property type="entry name" value="ClpA_ClpB"/>
</dbReference>
<dbReference type="Pfam" id="PF10431">
    <property type="entry name" value="ClpB_D2-small"/>
    <property type="match status" value="1"/>
</dbReference>
<feature type="domain" description="Clp R" evidence="12">
    <location>
        <begin position="3"/>
        <end position="149"/>
    </location>
</feature>
<reference evidence="13 14" key="1">
    <citation type="submission" date="2019-12" db="EMBL/GenBank/DDBJ databases">
        <title>A sheep strain of Anaplasma phagocytophilum contains multiple genomes.</title>
        <authorList>
            <person name="Barbet A.F."/>
            <person name="Crosby F.L."/>
            <person name="Eskeland S."/>
            <person name="Stuen S."/>
            <person name="Granquist E.G."/>
            <person name="Munderloh U.G."/>
        </authorList>
    </citation>
    <scope>NUCLEOTIDE SEQUENCE [LARGE SCALE GENOMIC DNA]</scope>
    <source>
        <strain evidence="13 14">Norway Variant 1</strain>
    </source>
</reference>
<evidence type="ECO:0000256" key="10">
    <source>
        <dbReference type="RuleBase" id="RU004432"/>
    </source>
</evidence>
<keyword evidence="11" id="KW-0175">Coiled coil</keyword>
<dbReference type="GO" id="GO:0005524">
    <property type="term" value="F:ATP binding"/>
    <property type="evidence" value="ECO:0007669"/>
    <property type="project" value="UniProtKB-KW"/>
</dbReference>
<dbReference type="GO" id="GO:0034605">
    <property type="term" value="P:cellular response to heat"/>
    <property type="evidence" value="ECO:0007669"/>
    <property type="project" value="TreeGrafter"/>
</dbReference>
<evidence type="ECO:0000256" key="5">
    <source>
        <dbReference type="ARBA" id="ARBA00022840"/>
    </source>
</evidence>
<comment type="similarity">
    <text evidence="1 10">Belongs to the ClpA/ClpB family.</text>
</comment>
<evidence type="ECO:0000256" key="6">
    <source>
        <dbReference type="ARBA" id="ARBA00023186"/>
    </source>
</evidence>
<dbReference type="RefSeq" id="WP_180843736.1">
    <property type="nucleotide sequence ID" value="NZ_CP046639.1"/>
</dbReference>
<proteinExistence type="inferred from homology"/>
<dbReference type="InterPro" id="IPR003593">
    <property type="entry name" value="AAA+_ATPase"/>
</dbReference>
<dbReference type="Gene3D" id="1.10.1780.10">
    <property type="entry name" value="Clp, N-terminal domain"/>
    <property type="match status" value="1"/>
</dbReference>
<dbReference type="InterPro" id="IPR001270">
    <property type="entry name" value="ClpA/B"/>
</dbReference>
<dbReference type="SMART" id="SM01086">
    <property type="entry name" value="ClpB_D2-small"/>
    <property type="match status" value="1"/>
</dbReference>
<dbReference type="FunFam" id="3.40.50.300:FF:000010">
    <property type="entry name" value="Chaperone clpB 1, putative"/>
    <property type="match status" value="1"/>
</dbReference>
<dbReference type="GO" id="GO:0005737">
    <property type="term" value="C:cytoplasm"/>
    <property type="evidence" value="ECO:0007669"/>
    <property type="project" value="TreeGrafter"/>
</dbReference>
<protein>
    <recommendedName>
        <fullName evidence="2">Chaperone protein ClpB</fullName>
    </recommendedName>
</protein>
<dbReference type="EMBL" id="CP046639">
    <property type="protein sequence ID" value="QLL66481.1"/>
    <property type="molecule type" value="Genomic_DNA"/>
</dbReference>
<dbReference type="GO" id="GO:0016887">
    <property type="term" value="F:ATP hydrolysis activity"/>
    <property type="evidence" value="ECO:0007669"/>
    <property type="project" value="InterPro"/>
</dbReference>
<keyword evidence="4 10" id="KW-0547">Nucleotide-binding</keyword>
<feature type="coiled-coil region" evidence="11">
    <location>
        <begin position="415"/>
        <end position="495"/>
    </location>
</feature>
<evidence type="ECO:0000313" key="14">
    <source>
        <dbReference type="Proteomes" id="UP000510938"/>
    </source>
</evidence>
<comment type="subunit">
    <text evidence="8">Homohexamer. The oligomerization is ATP-dependent.</text>
</comment>
<keyword evidence="6 10" id="KW-0143">Chaperone</keyword>
<evidence type="ECO:0000256" key="2">
    <source>
        <dbReference type="ARBA" id="ARBA00017574"/>
    </source>
</evidence>
<dbReference type="Proteomes" id="UP000510938">
    <property type="component" value="Chromosome"/>
</dbReference>
<dbReference type="InterPro" id="IPR004176">
    <property type="entry name" value="Clp_R_N"/>
</dbReference>
<evidence type="ECO:0000256" key="1">
    <source>
        <dbReference type="ARBA" id="ARBA00008675"/>
    </source>
</evidence>
<evidence type="ECO:0000256" key="4">
    <source>
        <dbReference type="ARBA" id="ARBA00022741"/>
    </source>
</evidence>
<dbReference type="Pfam" id="PF07724">
    <property type="entry name" value="AAA_2"/>
    <property type="match status" value="1"/>
</dbReference>
<dbReference type="PROSITE" id="PS51903">
    <property type="entry name" value="CLP_R"/>
    <property type="match status" value="1"/>
</dbReference>
<dbReference type="PANTHER" id="PTHR11638:SF176">
    <property type="entry name" value="HEAT SHOCK PROTEIN 78, MITOCHONDRIAL"/>
    <property type="match status" value="1"/>
</dbReference>
<dbReference type="InterPro" id="IPR018368">
    <property type="entry name" value="ClpA/B_CS1"/>
</dbReference>
<dbReference type="Pfam" id="PF17871">
    <property type="entry name" value="AAA_lid_9"/>
    <property type="match status" value="1"/>
</dbReference>
<evidence type="ECO:0000313" key="13">
    <source>
        <dbReference type="EMBL" id="QLL66481.1"/>
    </source>
</evidence>
<dbReference type="InterPro" id="IPR019489">
    <property type="entry name" value="Clp_ATPase_C"/>
</dbReference>
<dbReference type="SUPFAM" id="SSF81923">
    <property type="entry name" value="Double Clp-N motif"/>
    <property type="match status" value="1"/>
</dbReference>